<feature type="region of interest" description="Disordered" evidence="1">
    <location>
        <begin position="323"/>
        <end position="344"/>
    </location>
</feature>
<evidence type="ECO:0000313" key="4">
    <source>
        <dbReference type="Proteomes" id="UP001305702"/>
    </source>
</evidence>
<dbReference type="GO" id="GO:0016787">
    <property type="term" value="F:hydrolase activity"/>
    <property type="evidence" value="ECO:0007669"/>
    <property type="project" value="UniProtKB-KW"/>
</dbReference>
<organism evidence="3 4">
    <name type="scientific">Paenibacillus aurantius</name>
    <dbReference type="NCBI Taxonomy" id="2918900"/>
    <lineage>
        <taxon>Bacteria</taxon>
        <taxon>Bacillati</taxon>
        <taxon>Bacillota</taxon>
        <taxon>Bacilli</taxon>
        <taxon>Bacillales</taxon>
        <taxon>Paenibacillaceae</taxon>
        <taxon>Paenibacillus</taxon>
    </lineage>
</organism>
<dbReference type="EC" id="3.-.-.-" evidence="3"/>
<feature type="domain" description="Beta-lactamase-related" evidence="2">
    <location>
        <begin position="38"/>
        <end position="299"/>
    </location>
</feature>
<dbReference type="KEGG" id="paun:MJA45_15315"/>
<accession>A0AA96LBJ8</accession>
<dbReference type="AlphaFoldDB" id="A0AA96LBJ8"/>
<protein>
    <submittedName>
        <fullName evidence="3">Serine hydrolase</fullName>
        <ecNumber evidence="3">3.-.-.-</ecNumber>
    </submittedName>
</protein>
<keyword evidence="3" id="KW-0378">Hydrolase</keyword>
<evidence type="ECO:0000259" key="2">
    <source>
        <dbReference type="Pfam" id="PF00144"/>
    </source>
</evidence>
<evidence type="ECO:0000313" key="3">
    <source>
        <dbReference type="EMBL" id="WNQ09016.1"/>
    </source>
</evidence>
<gene>
    <name evidence="3" type="ORF">MJA45_15315</name>
</gene>
<dbReference type="Gene3D" id="3.40.710.10">
    <property type="entry name" value="DD-peptidase/beta-lactamase superfamily"/>
    <property type="match status" value="1"/>
</dbReference>
<dbReference type="RefSeq" id="WP_315602783.1">
    <property type="nucleotide sequence ID" value="NZ_CP130318.1"/>
</dbReference>
<dbReference type="SUPFAM" id="SSF56601">
    <property type="entry name" value="beta-lactamase/transpeptidase-like"/>
    <property type="match status" value="1"/>
</dbReference>
<dbReference type="Proteomes" id="UP001305702">
    <property type="component" value="Chromosome"/>
</dbReference>
<sequence>MKPERSLPRAGNGSPRFPETAVAGFMDELEKEGLELHSFMLVRRGCVVAEHWWAPYAPELPHMLFSLSKSFTSAAVGLAAAEGRLSLQDKVVTFFPGLAPLNPPDHLQKMTVRDLMIMGTGHARDTMEALNEKPKEDWVKAFLALPVEHPPGTRFVYNSGASYMLSAIVQEVTGLTLLAYLQLRLLEPLGIGGAEWESCPMGRNFGGWGLSLRTEDIAKFGQLLLQRGMWEGKRILPEGWMKEAVTKQIENGSGADNDWSQGYGYQFWMCRNGAFRGDGAFGQFCVVMPEEEAVLAVTAGTGRMQDVLKAVWSHLLPPLRGQEPAASLSEGNASKAWRLDPPKQTSRSVRESLVSDLSYRLEPNVHRLTGIRFQFRPDSAELVIQTQERGELTILLGREHWLESFASVIRDRKDRVMGSFTWLSEDTQETTLRLTETPFCFTLKNQFAGDQLRMEIRPQVSFGGEEPVVITGHRTDSSPLHLGK</sequence>
<dbReference type="InterPro" id="IPR050789">
    <property type="entry name" value="Diverse_Enzym_Activities"/>
</dbReference>
<name>A0AA96LBJ8_9BACL</name>
<dbReference type="EMBL" id="CP130318">
    <property type="protein sequence ID" value="WNQ09016.1"/>
    <property type="molecule type" value="Genomic_DNA"/>
</dbReference>
<keyword evidence="4" id="KW-1185">Reference proteome</keyword>
<dbReference type="PANTHER" id="PTHR43283:SF7">
    <property type="entry name" value="BETA-LACTAMASE-RELATED DOMAIN-CONTAINING PROTEIN"/>
    <property type="match status" value="1"/>
</dbReference>
<dbReference type="InterPro" id="IPR012338">
    <property type="entry name" value="Beta-lactam/transpept-like"/>
</dbReference>
<dbReference type="InterPro" id="IPR001466">
    <property type="entry name" value="Beta-lactam-related"/>
</dbReference>
<dbReference type="Pfam" id="PF00144">
    <property type="entry name" value="Beta-lactamase"/>
    <property type="match status" value="1"/>
</dbReference>
<dbReference type="PANTHER" id="PTHR43283">
    <property type="entry name" value="BETA-LACTAMASE-RELATED"/>
    <property type="match status" value="1"/>
</dbReference>
<proteinExistence type="predicted"/>
<reference evidence="3 4" key="1">
    <citation type="submission" date="2022-02" db="EMBL/GenBank/DDBJ databases">
        <title>Paenibacillus sp. MBLB1776 Whole Genome Shotgun Sequencing.</title>
        <authorList>
            <person name="Hwang C.Y."/>
            <person name="Cho E.-S."/>
            <person name="Seo M.-J."/>
        </authorList>
    </citation>
    <scope>NUCLEOTIDE SEQUENCE [LARGE SCALE GENOMIC DNA]</scope>
    <source>
        <strain evidence="3 4">MBLB1776</strain>
    </source>
</reference>
<evidence type="ECO:0000256" key="1">
    <source>
        <dbReference type="SAM" id="MobiDB-lite"/>
    </source>
</evidence>